<dbReference type="GO" id="GO:0010043">
    <property type="term" value="P:response to zinc ion"/>
    <property type="evidence" value="ECO:0007669"/>
    <property type="project" value="TreeGrafter"/>
</dbReference>
<dbReference type="SUPFAM" id="SSF161111">
    <property type="entry name" value="Cation efflux protein transmembrane domain-like"/>
    <property type="match status" value="1"/>
</dbReference>
<protein>
    <submittedName>
        <fullName evidence="13">Putative Zn2+ transporter</fullName>
    </submittedName>
</protein>
<keyword evidence="14" id="KW-1185">Reference proteome</keyword>
<feature type="compositionally biased region" description="Gly residues" evidence="9">
    <location>
        <begin position="326"/>
        <end position="336"/>
    </location>
</feature>
<evidence type="ECO:0000256" key="5">
    <source>
        <dbReference type="ARBA" id="ARBA00022906"/>
    </source>
</evidence>
<evidence type="ECO:0000313" key="13">
    <source>
        <dbReference type="EMBL" id="ROT62712.1"/>
    </source>
</evidence>
<reference evidence="13 14" key="1">
    <citation type="submission" date="2018-04" db="EMBL/GenBank/DDBJ databases">
        <authorList>
            <person name="Zhang X."/>
            <person name="Yuan J."/>
            <person name="Li F."/>
            <person name="Xiang J."/>
        </authorList>
    </citation>
    <scope>NUCLEOTIDE SEQUENCE [LARGE SCALE GENOMIC DNA]</scope>
    <source>
        <tissue evidence="13">Muscle</tissue>
    </source>
</reference>
<keyword evidence="7" id="KW-0406">Ion transport</keyword>
<keyword evidence="6 10" id="KW-1133">Transmembrane helix</keyword>
<evidence type="ECO:0000313" key="14">
    <source>
        <dbReference type="Proteomes" id="UP000283509"/>
    </source>
</evidence>
<dbReference type="FunFam" id="1.20.1510.10:FF:000027">
    <property type="entry name" value="Zinc transporter ttm-1"/>
    <property type="match status" value="1"/>
</dbReference>
<dbReference type="Proteomes" id="UP000283509">
    <property type="component" value="Unassembled WGS sequence"/>
</dbReference>
<evidence type="ECO:0000256" key="10">
    <source>
        <dbReference type="SAM" id="Phobius"/>
    </source>
</evidence>
<feature type="region of interest" description="Disordered" evidence="9">
    <location>
        <begin position="326"/>
        <end position="352"/>
    </location>
</feature>
<dbReference type="PANTHER" id="PTHR11562">
    <property type="entry name" value="CATION EFFLUX PROTEIN/ ZINC TRANSPORTER"/>
    <property type="match status" value="1"/>
</dbReference>
<name>A0A3R7NNU9_PENVA</name>
<feature type="transmembrane region" description="Helical" evidence="10">
    <location>
        <begin position="362"/>
        <end position="385"/>
    </location>
</feature>
<dbReference type="PANTHER" id="PTHR11562:SF84">
    <property type="entry name" value="LD05335P"/>
    <property type="match status" value="1"/>
</dbReference>
<sequence>MRLKPGKKSKPIIWEEQLSPNVPAVYSHLGSVNMEERPSRDDTSLNSQNDDYEATNAIEADGVLDDKLLDAVTPRISVLDESVEDEDHPVKRTFCTRCRTISSSFLSTSYVSGSDNLPGIERLQQSRNSQTRFLGDQGHPASAGDSFEDSDDVPLLRDEDGAENGHAGMGPTTAATADHCHMPRASQRASSRAMTQLLLACCLTTVFMIAEAVGGYLASSIAIMSDAAHLFSDLTSFIVSLAAIYLSRQPASKNMSFGYYRAEVLGAVVSVLIIWVITGILVFAAVQRVISMDFEVEADTMIIVSALGVVINIILGVVLHMGQGGHGHSHGGLGGHGHSHSRRPSRAPENEQQSNNINVRAAFIHVLGDLIQSIGVLIAAYIIRYYPQYKIADPICTFIFSVLVIITTVPILKDLTHVLMEGTPQGVDYASVSANLTALPGVKMVHSLNVWALTLDKNACAVHIAISGDTDPETVLQAAQRVIRTRHQIFHTTIQVERYQPQLMDNCQQCQPLSK</sequence>
<gene>
    <name evidence="13" type="ORF">C7M84_019427</name>
</gene>
<evidence type="ECO:0000256" key="8">
    <source>
        <dbReference type="ARBA" id="ARBA00023136"/>
    </source>
</evidence>
<organism evidence="13 14">
    <name type="scientific">Penaeus vannamei</name>
    <name type="common">Whiteleg shrimp</name>
    <name type="synonym">Litopenaeus vannamei</name>
    <dbReference type="NCBI Taxonomy" id="6689"/>
    <lineage>
        <taxon>Eukaryota</taxon>
        <taxon>Metazoa</taxon>
        <taxon>Ecdysozoa</taxon>
        <taxon>Arthropoda</taxon>
        <taxon>Crustacea</taxon>
        <taxon>Multicrustacea</taxon>
        <taxon>Malacostraca</taxon>
        <taxon>Eumalacostraca</taxon>
        <taxon>Eucarida</taxon>
        <taxon>Decapoda</taxon>
        <taxon>Dendrobranchiata</taxon>
        <taxon>Penaeoidea</taxon>
        <taxon>Penaeidae</taxon>
        <taxon>Penaeus</taxon>
    </lineage>
</organism>
<dbReference type="STRING" id="6689.A0A3R7NNU9"/>
<evidence type="ECO:0000259" key="11">
    <source>
        <dbReference type="Pfam" id="PF01545"/>
    </source>
</evidence>
<keyword evidence="5" id="KW-0862">Zinc</keyword>
<reference evidence="13 14" key="2">
    <citation type="submission" date="2019-01" db="EMBL/GenBank/DDBJ databases">
        <title>The decoding of complex shrimp genome reveals the adaptation for benthos swimmer, frequently molting mechanism and breeding impact on genome.</title>
        <authorList>
            <person name="Sun Y."/>
            <person name="Gao Y."/>
            <person name="Yu Y."/>
        </authorList>
    </citation>
    <scope>NUCLEOTIDE SEQUENCE [LARGE SCALE GENOMIC DNA]</scope>
    <source>
        <tissue evidence="13">Muscle</tissue>
    </source>
</reference>
<evidence type="ECO:0000256" key="4">
    <source>
        <dbReference type="ARBA" id="ARBA00022692"/>
    </source>
</evidence>
<evidence type="ECO:0000259" key="12">
    <source>
        <dbReference type="Pfam" id="PF16916"/>
    </source>
</evidence>
<dbReference type="InterPro" id="IPR058533">
    <property type="entry name" value="Cation_efflux_TM"/>
</dbReference>
<dbReference type="EMBL" id="QCYY01003560">
    <property type="protein sequence ID" value="ROT62712.1"/>
    <property type="molecule type" value="Genomic_DNA"/>
</dbReference>
<feature type="transmembrane region" description="Helical" evidence="10">
    <location>
        <begin position="259"/>
        <end position="286"/>
    </location>
</feature>
<evidence type="ECO:0000256" key="3">
    <source>
        <dbReference type="ARBA" id="ARBA00022448"/>
    </source>
</evidence>
<feature type="transmembrane region" description="Helical" evidence="10">
    <location>
        <begin position="197"/>
        <end position="218"/>
    </location>
</feature>
<keyword evidence="8 10" id="KW-0472">Membrane</keyword>
<evidence type="ECO:0000256" key="2">
    <source>
        <dbReference type="ARBA" id="ARBA00008873"/>
    </source>
</evidence>
<dbReference type="InterPro" id="IPR002524">
    <property type="entry name" value="Cation_efflux"/>
</dbReference>
<dbReference type="Gene3D" id="1.20.1510.10">
    <property type="entry name" value="Cation efflux protein transmembrane domain"/>
    <property type="match status" value="1"/>
</dbReference>
<dbReference type="InterPro" id="IPR050681">
    <property type="entry name" value="CDF/SLC30A"/>
</dbReference>
<feature type="transmembrane region" description="Helical" evidence="10">
    <location>
        <begin position="391"/>
        <end position="412"/>
    </location>
</feature>
<feature type="domain" description="Cation efflux protein cytoplasmic" evidence="12">
    <location>
        <begin position="424"/>
        <end position="499"/>
    </location>
</feature>
<dbReference type="Pfam" id="PF16916">
    <property type="entry name" value="ZT_dimer"/>
    <property type="match status" value="1"/>
</dbReference>
<dbReference type="AlphaFoldDB" id="A0A3R7NNU9"/>
<dbReference type="GO" id="GO:0005385">
    <property type="term" value="F:zinc ion transmembrane transporter activity"/>
    <property type="evidence" value="ECO:0007669"/>
    <property type="project" value="TreeGrafter"/>
</dbReference>
<evidence type="ECO:0000256" key="7">
    <source>
        <dbReference type="ARBA" id="ARBA00023065"/>
    </source>
</evidence>
<feature type="region of interest" description="Disordered" evidence="9">
    <location>
        <begin position="132"/>
        <end position="178"/>
    </location>
</feature>
<evidence type="ECO:0000256" key="9">
    <source>
        <dbReference type="SAM" id="MobiDB-lite"/>
    </source>
</evidence>
<keyword evidence="5" id="KW-0864">Zinc transport</keyword>
<feature type="transmembrane region" description="Helical" evidence="10">
    <location>
        <begin position="298"/>
        <end position="319"/>
    </location>
</feature>
<dbReference type="NCBIfam" id="TIGR01297">
    <property type="entry name" value="CDF"/>
    <property type="match status" value="1"/>
</dbReference>
<dbReference type="Pfam" id="PF01545">
    <property type="entry name" value="Cation_efflux"/>
    <property type="match status" value="1"/>
</dbReference>
<feature type="domain" description="Cation efflux protein transmembrane" evidence="11">
    <location>
        <begin position="197"/>
        <end position="420"/>
    </location>
</feature>
<dbReference type="OrthoDB" id="9944568at2759"/>
<dbReference type="InterPro" id="IPR027470">
    <property type="entry name" value="Cation_efflux_CTD"/>
</dbReference>
<dbReference type="InterPro" id="IPR027469">
    <property type="entry name" value="Cation_efflux_TMD_sf"/>
</dbReference>
<accession>A0A3R7NNU9</accession>
<proteinExistence type="inferred from homology"/>
<keyword evidence="4 10" id="KW-0812">Transmembrane</keyword>
<dbReference type="GO" id="GO:0005886">
    <property type="term" value="C:plasma membrane"/>
    <property type="evidence" value="ECO:0007669"/>
    <property type="project" value="TreeGrafter"/>
</dbReference>
<keyword evidence="3" id="KW-0813">Transport</keyword>
<evidence type="ECO:0000256" key="1">
    <source>
        <dbReference type="ARBA" id="ARBA00004141"/>
    </source>
</evidence>
<comment type="subcellular location">
    <subcellularLocation>
        <location evidence="1">Membrane</location>
        <topology evidence="1">Multi-pass membrane protein</topology>
    </subcellularLocation>
</comment>
<comment type="caution">
    <text evidence="13">The sequence shown here is derived from an EMBL/GenBank/DDBJ whole genome shotgun (WGS) entry which is preliminary data.</text>
</comment>
<evidence type="ECO:0000256" key="6">
    <source>
        <dbReference type="ARBA" id="ARBA00022989"/>
    </source>
</evidence>
<comment type="similarity">
    <text evidence="2">Belongs to the cation diffusion facilitator (CDF) transporter (TC 2.A.4) family. SLC30A subfamily.</text>
</comment>